<protein>
    <submittedName>
        <fullName evidence="6">C40 family peptidase</fullName>
    </submittedName>
</protein>
<keyword evidence="3" id="KW-0378">Hydrolase</keyword>
<dbReference type="Gene3D" id="3.90.1720.10">
    <property type="entry name" value="endopeptidase domain like (from Nostoc punctiforme)"/>
    <property type="match status" value="1"/>
</dbReference>
<keyword evidence="2" id="KW-0645">Protease</keyword>
<dbReference type="GO" id="GO:0006508">
    <property type="term" value="P:proteolysis"/>
    <property type="evidence" value="ECO:0007669"/>
    <property type="project" value="UniProtKB-KW"/>
</dbReference>
<evidence type="ECO:0000256" key="3">
    <source>
        <dbReference type="ARBA" id="ARBA00022801"/>
    </source>
</evidence>
<comment type="similarity">
    <text evidence="1">Belongs to the peptidase C40 family.</text>
</comment>
<evidence type="ECO:0000313" key="7">
    <source>
        <dbReference type="Proteomes" id="UP000886748"/>
    </source>
</evidence>
<feature type="domain" description="NlpC/P60" evidence="5">
    <location>
        <begin position="10"/>
        <end position="99"/>
    </location>
</feature>
<name>A0A9D1MZY0_9CLOT</name>
<dbReference type="Pfam" id="PF00877">
    <property type="entry name" value="NLPC_P60"/>
    <property type="match status" value="1"/>
</dbReference>
<reference evidence="6" key="2">
    <citation type="journal article" date="2021" name="PeerJ">
        <title>Extensive microbial diversity within the chicken gut microbiome revealed by metagenomics and culture.</title>
        <authorList>
            <person name="Gilroy R."/>
            <person name="Ravi A."/>
            <person name="Getino M."/>
            <person name="Pursley I."/>
            <person name="Horton D.L."/>
            <person name="Alikhan N.F."/>
            <person name="Baker D."/>
            <person name="Gharbi K."/>
            <person name="Hall N."/>
            <person name="Watson M."/>
            <person name="Adriaenssens E.M."/>
            <person name="Foster-Nyarko E."/>
            <person name="Jarju S."/>
            <person name="Secka A."/>
            <person name="Antonio M."/>
            <person name="Oren A."/>
            <person name="Chaudhuri R.R."/>
            <person name="La Ragione R."/>
            <person name="Hildebrand F."/>
            <person name="Pallen M.J."/>
        </authorList>
    </citation>
    <scope>NUCLEOTIDE SEQUENCE</scope>
    <source>
        <strain evidence="6">CHK154-7741</strain>
    </source>
</reference>
<evidence type="ECO:0000256" key="4">
    <source>
        <dbReference type="ARBA" id="ARBA00022807"/>
    </source>
</evidence>
<keyword evidence="4" id="KW-0788">Thiol protease</keyword>
<dbReference type="InterPro" id="IPR038765">
    <property type="entry name" value="Papain-like_cys_pep_sf"/>
</dbReference>
<sequence>MDYLKYFKNGKYQKFKNDCWTLLQDIYKDEHGIILPDIPIFEDEESFVRSNIKHKTVDKPKKGVAVHVSVGSIEHIGYAINEKEYIHKTINQGVKISPIPRYATFYEVIV</sequence>
<proteinExistence type="inferred from homology"/>
<evidence type="ECO:0000256" key="2">
    <source>
        <dbReference type="ARBA" id="ARBA00022670"/>
    </source>
</evidence>
<dbReference type="SUPFAM" id="SSF54001">
    <property type="entry name" value="Cysteine proteinases"/>
    <property type="match status" value="1"/>
</dbReference>
<dbReference type="InterPro" id="IPR000064">
    <property type="entry name" value="NLP_P60_dom"/>
</dbReference>
<reference evidence="6" key="1">
    <citation type="submission" date="2020-10" db="EMBL/GenBank/DDBJ databases">
        <authorList>
            <person name="Gilroy R."/>
        </authorList>
    </citation>
    <scope>NUCLEOTIDE SEQUENCE</scope>
    <source>
        <strain evidence="6">CHK154-7741</strain>
    </source>
</reference>
<organism evidence="6 7">
    <name type="scientific">Candidatus Limenecus avicola</name>
    <dbReference type="NCBI Taxonomy" id="2840847"/>
    <lineage>
        <taxon>Bacteria</taxon>
        <taxon>Bacillati</taxon>
        <taxon>Bacillota</taxon>
        <taxon>Clostridia</taxon>
        <taxon>Eubacteriales</taxon>
        <taxon>Clostridiaceae</taxon>
        <taxon>Clostridiaceae incertae sedis</taxon>
        <taxon>Candidatus Limenecus</taxon>
    </lineage>
</organism>
<dbReference type="EMBL" id="DVOD01000029">
    <property type="protein sequence ID" value="HIU92269.1"/>
    <property type="molecule type" value="Genomic_DNA"/>
</dbReference>
<evidence type="ECO:0000259" key="5">
    <source>
        <dbReference type="Pfam" id="PF00877"/>
    </source>
</evidence>
<evidence type="ECO:0000256" key="1">
    <source>
        <dbReference type="ARBA" id="ARBA00007074"/>
    </source>
</evidence>
<comment type="caution">
    <text evidence="6">The sequence shown here is derived from an EMBL/GenBank/DDBJ whole genome shotgun (WGS) entry which is preliminary data.</text>
</comment>
<dbReference type="Proteomes" id="UP000886748">
    <property type="component" value="Unassembled WGS sequence"/>
</dbReference>
<gene>
    <name evidence="6" type="ORF">IAD26_03940</name>
</gene>
<dbReference type="GO" id="GO:0008234">
    <property type="term" value="F:cysteine-type peptidase activity"/>
    <property type="evidence" value="ECO:0007669"/>
    <property type="project" value="UniProtKB-KW"/>
</dbReference>
<accession>A0A9D1MZY0</accession>
<dbReference type="AlphaFoldDB" id="A0A9D1MZY0"/>
<evidence type="ECO:0000313" key="6">
    <source>
        <dbReference type="EMBL" id="HIU92269.1"/>
    </source>
</evidence>